<evidence type="ECO:0000259" key="6">
    <source>
        <dbReference type="PROSITE" id="PS51352"/>
    </source>
</evidence>
<dbReference type="InterPro" id="IPR005746">
    <property type="entry name" value="Thioredoxin"/>
</dbReference>
<evidence type="ECO:0000256" key="4">
    <source>
        <dbReference type="ARBA" id="ARBA00023284"/>
    </source>
</evidence>
<evidence type="ECO:0000256" key="3">
    <source>
        <dbReference type="ARBA" id="ARBA00022982"/>
    </source>
</evidence>
<keyword evidence="8" id="KW-1185">Reference proteome</keyword>
<keyword evidence="3" id="KW-0249">Electron transport</keyword>
<evidence type="ECO:0000256" key="2">
    <source>
        <dbReference type="ARBA" id="ARBA00022448"/>
    </source>
</evidence>
<accession>A0ABS6D7A4</accession>
<dbReference type="Proteomes" id="UP000723714">
    <property type="component" value="Unassembled WGS sequence"/>
</dbReference>
<dbReference type="PIRSF" id="PIRSF000077">
    <property type="entry name" value="Thioredoxin"/>
    <property type="match status" value="1"/>
</dbReference>
<dbReference type="PANTHER" id="PTHR45663:SF11">
    <property type="entry name" value="GEO12009P1"/>
    <property type="match status" value="1"/>
</dbReference>
<protein>
    <recommendedName>
        <fullName evidence="5">Thioredoxin</fullName>
    </recommendedName>
</protein>
<gene>
    <name evidence="7" type="ORF">HGO97_016915</name>
</gene>
<dbReference type="PANTHER" id="PTHR45663">
    <property type="entry name" value="GEO12009P1"/>
    <property type="match status" value="1"/>
</dbReference>
<evidence type="ECO:0000256" key="5">
    <source>
        <dbReference type="PIRNR" id="PIRNR000077"/>
    </source>
</evidence>
<comment type="caution">
    <text evidence="7">The sequence shown here is derived from an EMBL/GenBank/DDBJ whole genome shotgun (WGS) entry which is preliminary data.</text>
</comment>
<evidence type="ECO:0000256" key="1">
    <source>
        <dbReference type="ARBA" id="ARBA00008987"/>
    </source>
</evidence>
<feature type="domain" description="Thioredoxin" evidence="6">
    <location>
        <begin position="1"/>
        <end position="103"/>
    </location>
</feature>
<dbReference type="RefSeq" id="WP_216244071.1">
    <property type="nucleotide sequence ID" value="NZ_JABACJ020000019.1"/>
</dbReference>
<proteinExistence type="inferred from homology"/>
<organism evidence="7 8">
    <name type="scientific">Faecalicatena faecalis</name>
    <dbReference type="NCBI Taxonomy" id="2726362"/>
    <lineage>
        <taxon>Bacteria</taxon>
        <taxon>Bacillati</taxon>
        <taxon>Bacillota</taxon>
        <taxon>Clostridia</taxon>
        <taxon>Lachnospirales</taxon>
        <taxon>Lachnospiraceae</taxon>
        <taxon>Faecalicatena</taxon>
    </lineage>
</organism>
<dbReference type="EMBL" id="JABACJ020000019">
    <property type="protein sequence ID" value="MBU3877487.1"/>
    <property type="molecule type" value="Genomic_DNA"/>
</dbReference>
<comment type="similarity">
    <text evidence="1 5">Belongs to the thioredoxin family.</text>
</comment>
<sequence>MKVRVTGKNYSQEVLRSRLPVLVEFFAVWCAKCAMMADIVDDLAEEYDGLVKVCQIDIDESVDLASEFDIEIVPTFVVFRNGKPVSAANGVLDKQVLVEMMET</sequence>
<name>A0ABS6D7A4_9FIRM</name>
<evidence type="ECO:0000313" key="7">
    <source>
        <dbReference type="EMBL" id="MBU3877487.1"/>
    </source>
</evidence>
<dbReference type="PROSITE" id="PS51352">
    <property type="entry name" value="THIOREDOXIN_2"/>
    <property type="match status" value="1"/>
</dbReference>
<dbReference type="Pfam" id="PF00085">
    <property type="entry name" value="Thioredoxin"/>
    <property type="match status" value="1"/>
</dbReference>
<dbReference type="CDD" id="cd02947">
    <property type="entry name" value="TRX_family"/>
    <property type="match status" value="1"/>
</dbReference>
<evidence type="ECO:0000313" key="8">
    <source>
        <dbReference type="Proteomes" id="UP000723714"/>
    </source>
</evidence>
<keyword evidence="4" id="KW-0676">Redox-active center</keyword>
<keyword evidence="2" id="KW-0813">Transport</keyword>
<reference evidence="7 8" key="1">
    <citation type="submission" date="2021-06" db="EMBL/GenBank/DDBJ databases">
        <title>Faecalicatena sp. nov. isolated from porcine feces.</title>
        <authorList>
            <person name="Oh B.S."/>
            <person name="Lee J.H."/>
        </authorList>
    </citation>
    <scope>NUCLEOTIDE SEQUENCE [LARGE SCALE GENOMIC DNA]</scope>
    <source>
        <strain evidence="7 8">AGMB00832</strain>
    </source>
</reference>
<dbReference type="InterPro" id="IPR013766">
    <property type="entry name" value="Thioredoxin_domain"/>
</dbReference>